<keyword evidence="2" id="KW-1185">Reference proteome</keyword>
<sequence>MASEFTGHYTWKIDPEWFEENNRQPIKASRRAEYESEKGEFHPKSTVEFIPQLAGRRGNSFLAFKVHITDLSPSHRDAFAFPRLGPNNSVDHLKFSVKLQGKPEKPLWQSNDPPVISSTAIGCRSYTWTCTHLNIDAFHSFCFEQPRSCKVQLWIRPSEGVSLDGIEVRMRKLQQERSLRTASILFESSMRTDVTFVIKDNDLVDERTGQVGPHPRIEAHSAILKAGSDYFRTALESDFQEGSGSIEIFDTAYRDFRAYIFYLYTGKIKFAENDDTAHPSHAPDPDAAVAESFQREGTCVDSQSNMSGHASPGMDISIDPNIVGDGREDSPVSPAKRTSKRRRTGSVGPVAKIEEDVSCDAMGVFVLADKVSSEQPLEE</sequence>
<protein>
    <submittedName>
        <fullName evidence="1">Uncharacterized protein</fullName>
    </submittedName>
</protein>
<dbReference type="EMBL" id="KZ820142">
    <property type="protein sequence ID" value="PWN48787.1"/>
    <property type="molecule type" value="Genomic_DNA"/>
</dbReference>
<reference evidence="1 2" key="1">
    <citation type="journal article" date="2018" name="Mol. Biol. Evol.">
        <title>Broad Genomic Sampling Reveals a Smut Pathogenic Ancestry of the Fungal Clade Ustilaginomycotina.</title>
        <authorList>
            <person name="Kijpornyongpan T."/>
            <person name="Mondo S.J."/>
            <person name="Barry K."/>
            <person name="Sandor L."/>
            <person name="Lee J."/>
            <person name="Lipzen A."/>
            <person name="Pangilinan J."/>
            <person name="LaButti K."/>
            <person name="Hainaut M."/>
            <person name="Henrissat B."/>
            <person name="Grigoriev I.V."/>
            <person name="Spatafora J.W."/>
            <person name="Aime M.C."/>
        </authorList>
    </citation>
    <scope>NUCLEOTIDE SEQUENCE [LARGE SCALE GENOMIC DNA]</scope>
    <source>
        <strain evidence="1 2">SA 807</strain>
    </source>
</reference>
<name>A0ACD0NSM0_9BASI</name>
<gene>
    <name evidence="1" type="ORF">IE53DRAFT_370305</name>
</gene>
<dbReference type="Proteomes" id="UP000245626">
    <property type="component" value="Unassembled WGS sequence"/>
</dbReference>
<proteinExistence type="predicted"/>
<organism evidence="1 2">
    <name type="scientific">Violaceomyces palustris</name>
    <dbReference type="NCBI Taxonomy" id="1673888"/>
    <lineage>
        <taxon>Eukaryota</taxon>
        <taxon>Fungi</taxon>
        <taxon>Dikarya</taxon>
        <taxon>Basidiomycota</taxon>
        <taxon>Ustilaginomycotina</taxon>
        <taxon>Ustilaginomycetes</taxon>
        <taxon>Violaceomycetales</taxon>
        <taxon>Violaceomycetaceae</taxon>
        <taxon>Violaceomyces</taxon>
    </lineage>
</organism>
<evidence type="ECO:0000313" key="2">
    <source>
        <dbReference type="Proteomes" id="UP000245626"/>
    </source>
</evidence>
<evidence type="ECO:0000313" key="1">
    <source>
        <dbReference type="EMBL" id="PWN48787.1"/>
    </source>
</evidence>
<accession>A0ACD0NSM0</accession>